<keyword evidence="1" id="KW-0472">Membrane</keyword>
<keyword evidence="1" id="KW-1133">Transmembrane helix</keyword>
<keyword evidence="4" id="KW-1185">Reference proteome</keyword>
<dbReference type="PANTHER" id="PTHR40448">
    <property type="entry name" value="TWO-COMPONENT SENSOR HISTIDINE KINASE"/>
    <property type="match status" value="1"/>
</dbReference>
<evidence type="ECO:0000313" key="4">
    <source>
        <dbReference type="Proteomes" id="UP000013782"/>
    </source>
</evidence>
<evidence type="ECO:0000259" key="2">
    <source>
        <dbReference type="SMART" id="SM00387"/>
    </source>
</evidence>
<dbReference type="STRING" id="160454.RV10_GL004340"/>
<gene>
    <name evidence="3" type="ORF">UAU_00057</name>
</gene>
<accession>R2TB06</accession>
<feature type="transmembrane region" description="Helical" evidence="1">
    <location>
        <begin position="207"/>
        <end position="231"/>
    </location>
</feature>
<comment type="caution">
    <text evidence="3">The sequence shown here is derived from an EMBL/GenBank/DDBJ whole genome shotgun (WGS) entry which is preliminary data.</text>
</comment>
<feature type="transmembrane region" description="Helical" evidence="1">
    <location>
        <begin position="134"/>
        <end position="154"/>
    </location>
</feature>
<feature type="transmembrane region" description="Helical" evidence="1">
    <location>
        <begin position="71"/>
        <end position="94"/>
    </location>
</feature>
<dbReference type="AlphaFoldDB" id="R2TB06"/>
<evidence type="ECO:0000313" key="3">
    <source>
        <dbReference type="EMBL" id="EOH97389.1"/>
    </source>
</evidence>
<keyword evidence="1" id="KW-0812">Transmembrane</keyword>
<dbReference type="SUPFAM" id="SSF55874">
    <property type="entry name" value="ATPase domain of HSP90 chaperone/DNA topoisomerase II/histidine kinase"/>
    <property type="match status" value="1"/>
</dbReference>
<proteinExistence type="predicted"/>
<dbReference type="EMBL" id="AJAQ01000001">
    <property type="protein sequence ID" value="EOH97389.1"/>
    <property type="molecule type" value="Genomic_DNA"/>
</dbReference>
<feature type="transmembrane region" description="Helical" evidence="1">
    <location>
        <begin position="174"/>
        <end position="195"/>
    </location>
</feature>
<reference evidence="3 4" key="1">
    <citation type="submission" date="2013-02" db="EMBL/GenBank/DDBJ databases">
        <title>The Genome Sequence of Enterococcus pallens BAA-351.</title>
        <authorList>
            <consortium name="The Broad Institute Genome Sequencing Platform"/>
            <consortium name="The Broad Institute Genome Sequencing Center for Infectious Disease"/>
            <person name="Earl A.M."/>
            <person name="Gilmore M.S."/>
            <person name="Lebreton F."/>
            <person name="Walker B."/>
            <person name="Young S.K."/>
            <person name="Zeng Q."/>
            <person name="Gargeya S."/>
            <person name="Fitzgerald M."/>
            <person name="Haas B."/>
            <person name="Abouelleil A."/>
            <person name="Alvarado L."/>
            <person name="Arachchi H.M."/>
            <person name="Berlin A.M."/>
            <person name="Chapman S.B."/>
            <person name="Dewar J."/>
            <person name="Goldberg J."/>
            <person name="Griggs A."/>
            <person name="Gujja S."/>
            <person name="Hansen M."/>
            <person name="Howarth C."/>
            <person name="Imamovic A."/>
            <person name="Larimer J."/>
            <person name="McCowan C."/>
            <person name="Murphy C."/>
            <person name="Neiman D."/>
            <person name="Pearson M."/>
            <person name="Priest M."/>
            <person name="Roberts A."/>
            <person name="Saif S."/>
            <person name="Shea T."/>
            <person name="Sisk P."/>
            <person name="Sykes S."/>
            <person name="Wortman J."/>
            <person name="Nusbaum C."/>
            <person name="Birren B."/>
        </authorList>
    </citation>
    <scope>NUCLEOTIDE SEQUENCE [LARGE SCALE GENOMIC DNA]</scope>
    <source>
        <strain evidence="3 4">ATCC BAA-351</strain>
    </source>
</reference>
<dbReference type="SMART" id="SM00387">
    <property type="entry name" value="HATPase_c"/>
    <property type="match status" value="1"/>
</dbReference>
<evidence type="ECO:0000256" key="1">
    <source>
        <dbReference type="SAM" id="Phobius"/>
    </source>
</evidence>
<dbReference type="PANTHER" id="PTHR40448:SF1">
    <property type="entry name" value="TWO-COMPONENT SENSOR HISTIDINE KINASE"/>
    <property type="match status" value="1"/>
</dbReference>
<dbReference type="Pfam" id="PF14501">
    <property type="entry name" value="HATPase_c_5"/>
    <property type="match status" value="1"/>
</dbReference>
<dbReference type="Gene3D" id="3.30.565.10">
    <property type="entry name" value="Histidine kinase-like ATPase, C-terminal domain"/>
    <property type="match status" value="1"/>
</dbReference>
<dbReference type="Proteomes" id="UP000013782">
    <property type="component" value="Unassembled WGS sequence"/>
</dbReference>
<dbReference type="PATRIC" id="fig|1158607.3.peg.57"/>
<sequence length="500" mass="57834">MIYFYSEHLTQNEMLLTYVLQTTPVLIVYLGMLTYCFPNKFKNRIIVFIVLASIIFGGIFNLVIQKFFQDVLVIHNLLIIQYLFAMILIFYFVFHRGERLFLIDLLTMTILIALAASLFEYLRMFILNCRPTPFNSIFVVNWYFVLTLGLLPAVKKLLSLSKQRTRFAPTKTLAGLWIFLIALSLFYIFVQVSSVSDSSKYSDYTSVVYLSTSFIGTSFVKWLAPSAYFIIEPVYHVFSVSTVVMVFTTLVIGAFAFLLLLNKRAKERLAQEKRTKYELTQYINTLETVTSNIRKNHHDFSNILFSLGGYIYQTPINEKELIAYFESVTQTFEEDYHYFIEISKLKNLAIPELKTLIFTKFMAATKRNIAFEIEIENQITDLSIDHLELSRIFGILLDNAMEAAAESEQPYVRLAIFEDRKDYVVILVNSTKQKNVVSFIHQKNFTTKGEGHGLGLAIVKSIVQNYADTLTLKTSQKEYEFCQTLLFKKEQALLTKSQAR</sequence>
<dbReference type="RefSeq" id="WP_010755122.1">
    <property type="nucleotide sequence ID" value="NZ_ASWD01000002.1"/>
</dbReference>
<protein>
    <recommendedName>
        <fullName evidence="2">Histidine kinase/HSP90-like ATPase domain-containing protein</fullName>
    </recommendedName>
</protein>
<feature type="transmembrane region" description="Helical" evidence="1">
    <location>
        <begin position="45"/>
        <end position="64"/>
    </location>
</feature>
<feature type="transmembrane region" description="Helical" evidence="1">
    <location>
        <begin position="237"/>
        <end position="261"/>
    </location>
</feature>
<dbReference type="eggNOG" id="COG3290">
    <property type="taxonomic scope" value="Bacteria"/>
</dbReference>
<feature type="transmembrane region" description="Helical" evidence="1">
    <location>
        <begin position="100"/>
        <end position="122"/>
    </location>
</feature>
<organism evidence="3 4">
    <name type="scientific">Enterococcus pallens ATCC BAA-351</name>
    <dbReference type="NCBI Taxonomy" id="1158607"/>
    <lineage>
        <taxon>Bacteria</taxon>
        <taxon>Bacillati</taxon>
        <taxon>Bacillota</taxon>
        <taxon>Bacilli</taxon>
        <taxon>Lactobacillales</taxon>
        <taxon>Enterococcaceae</taxon>
        <taxon>Enterococcus</taxon>
    </lineage>
</organism>
<dbReference type="OrthoDB" id="1652078at2"/>
<dbReference type="InterPro" id="IPR003594">
    <property type="entry name" value="HATPase_dom"/>
</dbReference>
<name>R2TB06_9ENTE</name>
<feature type="transmembrane region" description="Helical" evidence="1">
    <location>
        <begin position="15"/>
        <end position="33"/>
    </location>
</feature>
<feature type="domain" description="Histidine kinase/HSP90-like ATPase" evidence="2">
    <location>
        <begin position="384"/>
        <end position="491"/>
    </location>
</feature>
<dbReference type="HOGENOM" id="CLU_549508_0_0_9"/>
<dbReference type="InterPro" id="IPR036890">
    <property type="entry name" value="HATPase_C_sf"/>
</dbReference>
<dbReference type="InterPro" id="IPR032834">
    <property type="entry name" value="NatK-like_C"/>
</dbReference>
<dbReference type="GO" id="GO:0042802">
    <property type="term" value="F:identical protein binding"/>
    <property type="evidence" value="ECO:0007669"/>
    <property type="project" value="TreeGrafter"/>
</dbReference>